<feature type="compositionally biased region" description="Basic and acidic residues" evidence="6">
    <location>
        <begin position="271"/>
        <end position="283"/>
    </location>
</feature>
<evidence type="ECO:0000256" key="1">
    <source>
        <dbReference type="ARBA" id="ARBA00004370"/>
    </source>
</evidence>
<comment type="caution">
    <text evidence="8">The sequence shown here is derived from an EMBL/GenBank/DDBJ whole genome shotgun (WGS) entry which is preliminary data.</text>
</comment>
<dbReference type="PANTHER" id="PTHR21659">
    <property type="entry name" value="HYDROPHOBIC PROTEIN RCI2 LOW TEMPERATURE AND SALT RESPONSIVE PROTEIN LTI6 -RELATED"/>
    <property type="match status" value="1"/>
</dbReference>
<dbReference type="InterPro" id="IPR000612">
    <property type="entry name" value="PMP3"/>
</dbReference>
<keyword evidence="9" id="KW-1185">Reference proteome</keyword>
<comment type="similarity">
    <text evidence="2">Belongs to the UPF0057 (PMP3) family.</text>
</comment>
<gene>
    <name evidence="8" type="ORF">PsYK624_070500</name>
</gene>
<organism evidence="8 9">
    <name type="scientific">Phanerochaete sordida</name>
    <dbReference type="NCBI Taxonomy" id="48140"/>
    <lineage>
        <taxon>Eukaryota</taxon>
        <taxon>Fungi</taxon>
        <taxon>Dikarya</taxon>
        <taxon>Basidiomycota</taxon>
        <taxon>Agaricomycotina</taxon>
        <taxon>Agaricomycetes</taxon>
        <taxon>Polyporales</taxon>
        <taxon>Phanerochaetaceae</taxon>
        <taxon>Phanerochaete</taxon>
    </lineage>
</organism>
<dbReference type="OrthoDB" id="2152119at2759"/>
<protein>
    <submittedName>
        <fullName evidence="8">YqaE/Pmp3 family membrane protein</fullName>
    </submittedName>
</protein>
<dbReference type="AlphaFoldDB" id="A0A9P3GBP1"/>
<evidence type="ECO:0000256" key="5">
    <source>
        <dbReference type="ARBA" id="ARBA00023136"/>
    </source>
</evidence>
<feature type="transmembrane region" description="Helical" evidence="7">
    <location>
        <begin position="20"/>
        <end position="40"/>
    </location>
</feature>
<evidence type="ECO:0000256" key="7">
    <source>
        <dbReference type="SAM" id="Phobius"/>
    </source>
</evidence>
<feature type="transmembrane region" description="Helical" evidence="7">
    <location>
        <begin position="46"/>
        <end position="67"/>
    </location>
</feature>
<evidence type="ECO:0000313" key="8">
    <source>
        <dbReference type="EMBL" id="GJE90904.1"/>
    </source>
</evidence>
<dbReference type="EMBL" id="BPQB01000018">
    <property type="protein sequence ID" value="GJE90904.1"/>
    <property type="molecule type" value="Genomic_DNA"/>
</dbReference>
<evidence type="ECO:0000313" key="9">
    <source>
        <dbReference type="Proteomes" id="UP000703269"/>
    </source>
</evidence>
<accession>A0A9P3GBP1</accession>
<feature type="region of interest" description="Disordered" evidence="6">
    <location>
        <begin position="99"/>
        <end position="283"/>
    </location>
</feature>
<evidence type="ECO:0000256" key="4">
    <source>
        <dbReference type="ARBA" id="ARBA00022989"/>
    </source>
</evidence>
<keyword evidence="3 7" id="KW-0812">Transmembrane</keyword>
<dbReference type="Pfam" id="PF01679">
    <property type="entry name" value="Pmp3"/>
    <property type="match status" value="1"/>
</dbReference>
<dbReference type="Proteomes" id="UP000703269">
    <property type="component" value="Unassembled WGS sequence"/>
</dbReference>
<keyword evidence="4 7" id="KW-1133">Transmembrane helix</keyword>
<feature type="compositionally biased region" description="Basic residues" evidence="6">
    <location>
        <begin position="219"/>
        <end position="228"/>
    </location>
</feature>
<dbReference type="PANTHER" id="PTHR21659:SF112">
    <property type="entry name" value="PROTEIN SNA2-RELATED"/>
    <property type="match status" value="1"/>
</dbReference>
<keyword evidence="5 7" id="KW-0472">Membrane</keyword>
<sequence>MSPPQAFTKVDLTPRRHHGYSVLLFIFGTLFPPLAVAARFGIGGDFWLNLLLTICGYIPGHVHNFYIQNIRNNKTHQRTPKWVQRYGLVNTAEIKRKERKSQWAGRYSERNPHSTLRDQTLEEGQEGGSSVDLSVEEDRQRGGELWNPNEERFYGKNGDASAASVRTNGSGGGWHYPANFEDAMPEPTRKKSKKKKEKKDRWARTEDAYSIGDGETSARRKKSSRKRRATVDSDTVSRQSDATNDFPEDAEGGLYGPTRGGAEPEGGEANGRTDEDYIFRHEL</sequence>
<evidence type="ECO:0000256" key="3">
    <source>
        <dbReference type="ARBA" id="ARBA00022692"/>
    </source>
</evidence>
<reference evidence="8 9" key="1">
    <citation type="submission" date="2021-08" db="EMBL/GenBank/DDBJ databases">
        <title>Draft Genome Sequence of Phanerochaete sordida strain YK-624.</title>
        <authorList>
            <person name="Mori T."/>
            <person name="Dohra H."/>
            <person name="Suzuki T."/>
            <person name="Kawagishi H."/>
            <person name="Hirai H."/>
        </authorList>
    </citation>
    <scope>NUCLEOTIDE SEQUENCE [LARGE SCALE GENOMIC DNA]</scope>
    <source>
        <strain evidence="8 9">YK-624</strain>
    </source>
</reference>
<dbReference type="GO" id="GO:0016020">
    <property type="term" value="C:membrane"/>
    <property type="evidence" value="ECO:0007669"/>
    <property type="project" value="UniProtKB-SubCell"/>
</dbReference>
<comment type="subcellular location">
    <subcellularLocation>
        <location evidence="1">Membrane</location>
    </subcellularLocation>
</comment>
<evidence type="ECO:0000256" key="6">
    <source>
        <dbReference type="SAM" id="MobiDB-lite"/>
    </source>
</evidence>
<proteinExistence type="inferred from homology"/>
<evidence type="ECO:0000256" key="2">
    <source>
        <dbReference type="ARBA" id="ARBA00009530"/>
    </source>
</evidence>
<feature type="compositionally biased region" description="Polar residues" evidence="6">
    <location>
        <begin position="232"/>
        <end position="243"/>
    </location>
</feature>
<feature type="compositionally biased region" description="Basic and acidic residues" evidence="6">
    <location>
        <begin position="107"/>
        <end position="120"/>
    </location>
</feature>
<name>A0A9P3GBP1_9APHY</name>